<comment type="caution">
    <text evidence="2">The sequence shown here is derived from an EMBL/GenBank/DDBJ whole genome shotgun (WGS) entry which is preliminary data.</text>
</comment>
<accession>R4Z266</accession>
<sequence>MPRTSPKAARWPACCASSSDAVGAWPRIWIDQRPAVSLRYRRTFVFMNLAWLPPPSLKLTDPAILNVGRVGGLVASADFWFRQPCLEPDPGSPAGSTAGRWQSARPVEQGSD</sequence>
<gene>
    <name evidence="2" type="ORF">BN381_210041</name>
</gene>
<dbReference type="AlphaFoldDB" id="R4Z266"/>
<name>R4Z266_9ACTN</name>
<proteinExistence type="predicted"/>
<protein>
    <submittedName>
        <fullName evidence="2">Uncharacterized protein</fullName>
    </submittedName>
</protein>
<reference evidence="2 3" key="1">
    <citation type="journal article" date="2013" name="ISME J.">
        <title>Metabolic model for the filamentous 'Candidatus Microthrix parvicella' based on genomic and metagenomic analyses.</title>
        <authorList>
            <person name="Jon McIlroy S."/>
            <person name="Kristiansen R."/>
            <person name="Albertsen M."/>
            <person name="Michael Karst S."/>
            <person name="Rossetti S."/>
            <person name="Lund Nielsen J."/>
            <person name="Tandoi V."/>
            <person name="James Seviour R."/>
            <person name="Nielsen P.H."/>
        </authorList>
    </citation>
    <scope>NUCLEOTIDE SEQUENCE [LARGE SCALE GENOMIC DNA]</scope>
    <source>
        <strain evidence="2 3">RN1</strain>
    </source>
</reference>
<evidence type="ECO:0000256" key="1">
    <source>
        <dbReference type="SAM" id="MobiDB-lite"/>
    </source>
</evidence>
<dbReference type="EMBL" id="CANL01000014">
    <property type="protein sequence ID" value="CCM63351.1"/>
    <property type="molecule type" value="Genomic_DNA"/>
</dbReference>
<dbReference type="HOGENOM" id="CLU_2141326_0_0_11"/>
<dbReference type="STRING" id="1229780.BN381_210041"/>
<feature type="region of interest" description="Disordered" evidence="1">
    <location>
        <begin position="88"/>
        <end position="112"/>
    </location>
</feature>
<organism evidence="2 3">
    <name type="scientific">Candidatus Neomicrothrix parvicella RN1</name>
    <dbReference type="NCBI Taxonomy" id="1229780"/>
    <lineage>
        <taxon>Bacteria</taxon>
        <taxon>Bacillati</taxon>
        <taxon>Actinomycetota</taxon>
        <taxon>Acidimicrobiia</taxon>
        <taxon>Acidimicrobiales</taxon>
        <taxon>Microthrixaceae</taxon>
        <taxon>Candidatus Neomicrothrix</taxon>
    </lineage>
</organism>
<dbReference type="Proteomes" id="UP000018291">
    <property type="component" value="Unassembled WGS sequence"/>
</dbReference>
<evidence type="ECO:0000313" key="3">
    <source>
        <dbReference type="Proteomes" id="UP000018291"/>
    </source>
</evidence>
<evidence type="ECO:0000313" key="2">
    <source>
        <dbReference type="EMBL" id="CCM63351.1"/>
    </source>
</evidence>
<keyword evidence="3" id="KW-1185">Reference proteome</keyword>